<feature type="compositionally biased region" description="Basic residues" evidence="9">
    <location>
        <begin position="554"/>
        <end position="567"/>
    </location>
</feature>
<dbReference type="InterPro" id="IPR013763">
    <property type="entry name" value="Cyclin-like_dom"/>
</dbReference>
<dbReference type="SMART" id="SM00385">
    <property type="entry name" value="CYCLIN"/>
    <property type="match status" value="2"/>
</dbReference>
<reference evidence="11" key="1">
    <citation type="submission" date="2020-08" db="EMBL/GenBank/DDBJ databases">
        <title>Multicomponent nature underlies the extraordinary mechanical properties of spider dragline silk.</title>
        <authorList>
            <person name="Kono N."/>
            <person name="Nakamura H."/>
            <person name="Mori M."/>
            <person name="Yoshida Y."/>
            <person name="Ohtoshi R."/>
            <person name="Malay A.D."/>
            <person name="Moran D.A.P."/>
            <person name="Tomita M."/>
            <person name="Numata K."/>
            <person name="Arakawa K."/>
        </authorList>
    </citation>
    <scope>NUCLEOTIDE SEQUENCE</scope>
</reference>
<dbReference type="GO" id="GO:0005634">
    <property type="term" value="C:nucleus"/>
    <property type="evidence" value="ECO:0007669"/>
    <property type="project" value="UniProtKB-SubCell"/>
</dbReference>
<organism evidence="11 12">
    <name type="scientific">Nephila pilipes</name>
    <name type="common">Giant wood spider</name>
    <name type="synonym">Nephila maculata</name>
    <dbReference type="NCBI Taxonomy" id="299642"/>
    <lineage>
        <taxon>Eukaryota</taxon>
        <taxon>Metazoa</taxon>
        <taxon>Ecdysozoa</taxon>
        <taxon>Arthropoda</taxon>
        <taxon>Chelicerata</taxon>
        <taxon>Arachnida</taxon>
        <taxon>Araneae</taxon>
        <taxon>Araneomorphae</taxon>
        <taxon>Entelegynae</taxon>
        <taxon>Araneoidea</taxon>
        <taxon>Nephilidae</taxon>
        <taxon>Nephila</taxon>
    </lineage>
</organism>
<dbReference type="InterPro" id="IPR036915">
    <property type="entry name" value="Cyclin-like_sf"/>
</dbReference>
<dbReference type="FunFam" id="1.10.472.10:FF:000004">
    <property type="entry name" value="Cyclin T2"/>
    <property type="match status" value="1"/>
</dbReference>
<accession>A0A8X6TWW4</accession>
<proteinExistence type="inferred from homology"/>
<dbReference type="GO" id="GO:0006357">
    <property type="term" value="P:regulation of transcription by RNA polymerase II"/>
    <property type="evidence" value="ECO:0007669"/>
    <property type="project" value="InterPro"/>
</dbReference>
<dbReference type="InterPro" id="IPR006671">
    <property type="entry name" value="Cyclin_N"/>
</dbReference>
<feature type="region of interest" description="Disordered" evidence="9">
    <location>
        <begin position="260"/>
        <end position="368"/>
    </location>
</feature>
<dbReference type="Proteomes" id="UP000887013">
    <property type="component" value="Unassembled WGS sequence"/>
</dbReference>
<evidence type="ECO:0000256" key="7">
    <source>
        <dbReference type="ARBA" id="ARBA00023242"/>
    </source>
</evidence>
<dbReference type="InterPro" id="IPR043198">
    <property type="entry name" value="Cyclin/Ssn8"/>
</dbReference>
<dbReference type="GO" id="GO:0016538">
    <property type="term" value="F:cyclin-dependent protein serine/threonine kinase regulator activity"/>
    <property type="evidence" value="ECO:0007669"/>
    <property type="project" value="InterPro"/>
</dbReference>
<feature type="compositionally biased region" description="Basic and acidic residues" evidence="9">
    <location>
        <begin position="412"/>
        <end position="433"/>
    </location>
</feature>
<evidence type="ECO:0000256" key="5">
    <source>
        <dbReference type="ARBA" id="ARBA00023127"/>
    </source>
</evidence>
<keyword evidence="3" id="KW-0597">Phosphoprotein</keyword>
<evidence type="ECO:0000256" key="8">
    <source>
        <dbReference type="RuleBase" id="RU000383"/>
    </source>
</evidence>
<dbReference type="Gene3D" id="1.10.472.10">
    <property type="entry name" value="Cyclin-like"/>
    <property type="match status" value="2"/>
</dbReference>
<comment type="similarity">
    <text evidence="2">Belongs to the cyclin family. Cyclin C subfamily.</text>
</comment>
<dbReference type="CDD" id="cd20539">
    <property type="entry name" value="CYCLIN_CCNT_rpt2"/>
    <property type="match status" value="1"/>
</dbReference>
<evidence type="ECO:0000256" key="4">
    <source>
        <dbReference type="ARBA" id="ARBA00023015"/>
    </source>
</evidence>
<evidence type="ECO:0000256" key="9">
    <source>
        <dbReference type="SAM" id="MobiDB-lite"/>
    </source>
</evidence>
<feature type="domain" description="Cyclin-like" evidence="10">
    <location>
        <begin position="39"/>
        <end position="138"/>
    </location>
</feature>
<sequence>MEEDDHRFYFTQEKLCNTPSRKDGIDTNKELSYRQQASNFIQDMGQRLQLSQLCINTAIVYMHRFYVYHSFADVHRNKLSISALFLAAKIEEQPRKLEHVIKVAHACLHKDAPQLDVRSEAYAEKMYEVVSHEYILLQTLGFVLAIEHPHTYVVKVCQLVKACKDLAQTSYIMATTSLHMTTMCLKYKPTIVACVCIHLACKWSNYMIEPCSEGHDWFYYVDRSVTIELLEKLTQEFIAILETSPHRFKRKFGKDGVCHGSKNAIDNPRPGPSGCNNNSSGSNNNKPEHKIGIVKKEPPSPGLPNSLAYEYCGEFEKKPLKQRSPDKPSTSSQPSSTLPQPSTSSQQKPLYQPSVTASVVQPSTSAQLSVPAQIPLPVHLSVSVPQPVVFNSHSSGELIPQESTHKPSPVTKDIKTNGSKENEVIDKKPHSSSEHVSSGKRSLEMPSSKHERREKHRKHSSHSSKDKMLSNHTEPTASLKVKIRKDAITLSGVESSQKLLPPVKAESPKKSIKIKIPKLPAMVDSPKVDKPATSAPLKIVLTKDKSGSGSYSTSHKKEHRDSKKRSHNNVTPDSYKNSHESSTKYAKIEQYQKNHLSETRPNKVSRHSLHRNELDSTPNSARLQHPNVNENSTFQSYPAVPNYQYPFPMTPPPPPPKLRGHNMLVGGKTNSTLPTQPPLPPPQPPPPPPPPE</sequence>
<name>A0A8X6TWW4_NEPPI</name>
<feature type="compositionally biased region" description="Pro residues" evidence="9">
    <location>
        <begin position="648"/>
        <end position="657"/>
    </location>
</feature>
<comment type="subcellular location">
    <subcellularLocation>
        <location evidence="1">Nucleus</location>
    </subcellularLocation>
</comment>
<dbReference type="Pfam" id="PF21797">
    <property type="entry name" value="CycT2-like_C"/>
    <property type="match status" value="1"/>
</dbReference>
<feature type="compositionally biased region" description="Polar residues" evidence="9">
    <location>
        <begin position="353"/>
        <end position="368"/>
    </location>
</feature>
<dbReference type="OrthoDB" id="6432768at2759"/>
<feature type="compositionally biased region" description="Basic and acidic residues" evidence="9">
    <location>
        <begin position="576"/>
        <end position="601"/>
    </location>
</feature>
<dbReference type="AlphaFoldDB" id="A0A8X6TWW4"/>
<keyword evidence="6" id="KW-0804">Transcription</keyword>
<dbReference type="EMBL" id="BMAW01067253">
    <property type="protein sequence ID" value="GFT58821.1"/>
    <property type="molecule type" value="Genomic_DNA"/>
</dbReference>
<evidence type="ECO:0000259" key="10">
    <source>
        <dbReference type="SMART" id="SM00385"/>
    </source>
</evidence>
<evidence type="ECO:0000256" key="2">
    <source>
        <dbReference type="ARBA" id="ARBA00008638"/>
    </source>
</evidence>
<comment type="caution">
    <text evidence="11">The sequence shown here is derived from an EMBL/GenBank/DDBJ whole genome shotgun (WGS) entry which is preliminary data.</text>
</comment>
<evidence type="ECO:0000256" key="1">
    <source>
        <dbReference type="ARBA" id="ARBA00004123"/>
    </source>
</evidence>
<gene>
    <name evidence="11" type="primary">Ccnt2</name>
    <name evidence="11" type="ORF">NPIL_668191</name>
</gene>
<dbReference type="Pfam" id="PF00134">
    <property type="entry name" value="Cyclin_N"/>
    <property type="match status" value="1"/>
</dbReference>
<feature type="compositionally biased region" description="Basic and acidic residues" evidence="9">
    <location>
        <begin position="286"/>
        <end position="298"/>
    </location>
</feature>
<dbReference type="CDD" id="cd20538">
    <property type="entry name" value="CYCLIN_CCNT_rpt1"/>
    <property type="match status" value="1"/>
</dbReference>
<feature type="domain" description="Cyclin-like" evidence="10">
    <location>
        <begin position="151"/>
        <end position="236"/>
    </location>
</feature>
<feature type="region of interest" description="Disordered" evidence="9">
    <location>
        <begin position="390"/>
        <end position="692"/>
    </location>
</feature>
<dbReference type="PANTHER" id="PTHR10026">
    <property type="entry name" value="CYCLIN"/>
    <property type="match status" value="1"/>
</dbReference>
<evidence type="ECO:0000256" key="6">
    <source>
        <dbReference type="ARBA" id="ARBA00023163"/>
    </source>
</evidence>
<keyword evidence="7" id="KW-0539">Nucleus</keyword>
<dbReference type="SUPFAM" id="SSF47954">
    <property type="entry name" value="Cyclin-like"/>
    <property type="match status" value="2"/>
</dbReference>
<keyword evidence="5 8" id="KW-0195">Cyclin</keyword>
<protein>
    <submittedName>
        <fullName evidence="11">Cyclin-T2</fullName>
    </submittedName>
</protein>
<feature type="compositionally biased region" description="Basic and acidic residues" evidence="9">
    <location>
        <begin position="314"/>
        <end position="326"/>
    </location>
</feature>
<feature type="compositionally biased region" description="Basic and acidic residues" evidence="9">
    <location>
        <begin position="441"/>
        <end position="451"/>
    </location>
</feature>
<keyword evidence="4" id="KW-0805">Transcription regulation</keyword>
<feature type="compositionally biased region" description="Low complexity" evidence="9">
    <location>
        <begin position="327"/>
        <end position="350"/>
    </location>
</feature>
<feature type="compositionally biased region" description="Pro residues" evidence="9">
    <location>
        <begin position="675"/>
        <end position="692"/>
    </location>
</feature>
<evidence type="ECO:0000256" key="3">
    <source>
        <dbReference type="ARBA" id="ARBA00022553"/>
    </source>
</evidence>
<keyword evidence="12" id="KW-1185">Reference proteome</keyword>
<feature type="compositionally biased region" description="Low complexity" evidence="9">
    <location>
        <begin position="272"/>
        <end position="285"/>
    </location>
</feature>
<feature type="compositionally biased region" description="Basic residues" evidence="9">
    <location>
        <begin position="452"/>
        <end position="462"/>
    </location>
</feature>
<feature type="compositionally biased region" description="Polar residues" evidence="9">
    <location>
        <begin position="615"/>
        <end position="636"/>
    </location>
</feature>
<evidence type="ECO:0000313" key="12">
    <source>
        <dbReference type="Proteomes" id="UP000887013"/>
    </source>
</evidence>
<evidence type="ECO:0000313" key="11">
    <source>
        <dbReference type="EMBL" id="GFT58821.1"/>
    </source>
</evidence>